<evidence type="ECO:0000256" key="6">
    <source>
        <dbReference type="ARBA" id="ARBA00023054"/>
    </source>
</evidence>
<dbReference type="InterPro" id="IPR027417">
    <property type="entry name" value="P-loop_NTPase"/>
</dbReference>
<dbReference type="InterPro" id="IPR002182">
    <property type="entry name" value="NB-ARC"/>
</dbReference>
<dbReference type="InterPro" id="IPR041118">
    <property type="entry name" value="Rx_N"/>
</dbReference>
<comment type="similarity">
    <text evidence="1">Belongs to the disease resistance NB-LRR family.</text>
</comment>
<evidence type="ECO:0000259" key="8">
    <source>
        <dbReference type="Pfam" id="PF00931"/>
    </source>
</evidence>
<evidence type="ECO:0000259" key="10">
    <source>
        <dbReference type="Pfam" id="PF23559"/>
    </source>
</evidence>
<dbReference type="GO" id="GO:0042742">
    <property type="term" value="P:defense response to bacterium"/>
    <property type="evidence" value="ECO:0007669"/>
    <property type="project" value="UniProtKB-ARBA"/>
</dbReference>
<evidence type="ECO:0008006" key="14">
    <source>
        <dbReference type="Google" id="ProtNLM"/>
    </source>
</evidence>
<dbReference type="Gene3D" id="1.10.8.430">
    <property type="entry name" value="Helical domain of apoptotic protease-activating factors"/>
    <property type="match status" value="1"/>
</dbReference>
<keyword evidence="2" id="KW-0433">Leucine-rich repeat</keyword>
<reference evidence="12" key="1">
    <citation type="journal article" date="2018" name="DNA Res.">
        <title>Multiple hybrid de novo genome assembly of finger millet, an orphan allotetraploid crop.</title>
        <authorList>
            <person name="Hatakeyama M."/>
            <person name="Aluri S."/>
            <person name="Balachadran M.T."/>
            <person name="Sivarajan S.R."/>
            <person name="Patrignani A."/>
            <person name="Gruter S."/>
            <person name="Poveda L."/>
            <person name="Shimizu-Inatsugi R."/>
            <person name="Baeten J."/>
            <person name="Francoijs K.J."/>
            <person name="Nataraja K.N."/>
            <person name="Reddy Y.A.N."/>
            <person name="Phadnis S."/>
            <person name="Ravikumar R.L."/>
            <person name="Schlapbach R."/>
            <person name="Sreeman S.M."/>
            <person name="Shimizu K.K."/>
        </authorList>
    </citation>
    <scope>NUCLEOTIDE SEQUENCE</scope>
</reference>
<evidence type="ECO:0000256" key="3">
    <source>
        <dbReference type="ARBA" id="ARBA00022737"/>
    </source>
</evidence>
<dbReference type="Pfam" id="PF23559">
    <property type="entry name" value="WHD_DRP"/>
    <property type="match status" value="1"/>
</dbReference>
<feature type="signal peptide" evidence="7">
    <location>
        <begin position="1"/>
        <end position="16"/>
    </location>
</feature>
<dbReference type="PANTHER" id="PTHR23155:SF943">
    <property type="entry name" value="OS08G0193700 PROTEIN"/>
    <property type="match status" value="1"/>
</dbReference>
<dbReference type="SUPFAM" id="SSF52540">
    <property type="entry name" value="P-loop containing nucleoside triphosphate hydrolases"/>
    <property type="match status" value="1"/>
</dbReference>
<dbReference type="InterPro" id="IPR032675">
    <property type="entry name" value="LRR_dom_sf"/>
</dbReference>
<dbReference type="Gene3D" id="1.10.10.10">
    <property type="entry name" value="Winged helix-like DNA-binding domain superfamily/Winged helix DNA-binding domain"/>
    <property type="match status" value="1"/>
</dbReference>
<dbReference type="InterPro" id="IPR044974">
    <property type="entry name" value="Disease_R_plants"/>
</dbReference>
<proteinExistence type="inferred from homology"/>
<dbReference type="PRINTS" id="PR00364">
    <property type="entry name" value="DISEASERSIST"/>
</dbReference>
<feature type="domain" description="Disease resistance N-terminal" evidence="9">
    <location>
        <begin position="26"/>
        <end position="91"/>
    </location>
</feature>
<dbReference type="InterPro" id="IPR042197">
    <property type="entry name" value="Apaf_helical"/>
</dbReference>
<evidence type="ECO:0000313" key="12">
    <source>
        <dbReference type="EMBL" id="GJN07552.1"/>
    </source>
</evidence>
<sequence>MAEAIAISLSAKLALALSCSAAASLSPLLSIRSELTATIQDLHLLRAFLRLADSRQGTDGLAAEWVKQIRDAVFELEDVADECCYLSSSNRGLVDVVAWLALSRNLRKARERLHRLSAAKEAYGIRLPDGPALPVAITQLATSSSGIVADNAHFLEKEETFGCAEYKKQLLEWVVGDAEPRRKLVAVWGMGGVGKTTLVTHVYKKLMTTHFECAAWVAVSQGFTMDDLLVKILKELHRDARARGIHGRSETNDTGYRFLVEAVRSHLVGRSYLVVLDDIWDAQLWDKLRHAFPDDNTGSRVVITTRSRDVAHAAAPGKLFCSAAFREVPGQSCPSHLRNLAENMLEQCHGLPLAIVSIGKLLVGKGQSEYAWSNVQASLVWDKSSRYLGIGEAASILNLSIDDLPHHLKKCFLSCSIYGEDFLIKRKILIRNWIAQGFVDDEMDPRIAEDVADDYLDQLVQRSLMQVVERNEFGRPKRFLIHDLIRELITHRSREEGFLQLTKCKVRIDCDLRIRHLAVDRCEIDSQSIPNQSSLRSFYAFGSEMDALFLCRFRLLTVLNLWFIATNKLPDSVTRLYNLRYLGIRSTLIEELPEDIGRLQRLQTLDTKFSMVKRLPRSIAKLKSLRHIILFRREAPDFGVAFPGMAVEISVGLEKLTCLQTLKYVQANKKMVRSLASLDLMRSLDVSGLDAGLVSHVSLSISRMSCLRRLALEMEPGEEGMLDLDPAPVKLQKLTLTGSFARGKLPAWIYSLTNLVWLQLCDCNIAQDSLVHLGKLPRLVNLSLTAAYNDRFMTFSRGSFPSLQKMTLKDLPNLCHIEFQQGCLVNLQDIVLGHCKMLIEAPKGLENFVDLPNVELYGMSDEFVNNLKQQKGYATFDKPTNFQFSGAHRPLRYWRWIHRNKS</sequence>
<dbReference type="AlphaFoldDB" id="A0AAV5DB83"/>
<name>A0AAV5DB83_ELECO</name>
<dbReference type="Pfam" id="PF18052">
    <property type="entry name" value="Rx_N"/>
    <property type="match status" value="1"/>
</dbReference>
<evidence type="ECO:0000256" key="7">
    <source>
        <dbReference type="SAM" id="SignalP"/>
    </source>
</evidence>
<dbReference type="InterPro" id="IPR055414">
    <property type="entry name" value="LRR_R13L4/SHOC2-like"/>
</dbReference>
<keyword evidence="7" id="KW-0732">Signal</keyword>
<dbReference type="Pfam" id="PF00931">
    <property type="entry name" value="NB-ARC"/>
    <property type="match status" value="1"/>
</dbReference>
<evidence type="ECO:0000256" key="2">
    <source>
        <dbReference type="ARBA" id="ARBA00022614"/>
    </source>
</evidence>
<protein>
    <recommendedName>
        <fullName evidence="14">Disease resistance protein RPM1</fullName>
    </recommendedName>
</protein>
<keyword evidence="13" id="KW-1185">Reference proteome</keyword>
<dbReference type="Pfam" id="PF23598">
    <property type="entry name" value="LRR_14"/>
    <property type="match status" value="1"/>
</dbReference>
<evidence type="ECO:0000259" key="11">
    <source>
        <dbReference type="Pfam" id="PF23598"/>
    </source>
</evidence>
<dbReference type="GO" id="GO:0043531">
    <property type="term" value="F:ADP binding"/>
    <property type="evidence" value="ECO:0007669"/>
    <property type="project" value="InterPro"/>
</dbReference>
<dbReference type="InterPro" id="IPR058922">
    <property type="entry name" value="WHD_DRP"/>
</dbReference>
<dbReference type="FunFam" id="3.40.50.300:FF:001091">
    <property type="entry name" value="Probable disease resistance protein At1g61300"/>
    <property type="match status" value="1"/>
</dbReference>
<dbReference type="Gene3D" id="3.80.10.10">
    <property type="entry name" value="Ribonuclease Inhibitor"/>
    <property type="match status" value="1"/>
</dbReference>
<reference evidence="12" key="2">
    <citation type="submission" date="2021-12" db="EMBL/GenBank/DDBJ databases">
        <title>Resequencing data analysis of finger millet.</title>
        <authorList>
            <person name="Hatakeyama M."/>
            <person name="Aluri S."/>
            <person name="Balachadran M.T."/>
            <person name="Sivarajan S.R."/>
            <person name="Poveda L."/>
            <person name="Shimizu-Inatsugi R."/>
            <person name="Schlapbach R."/>
            <person name="Sreeman S.M."/>
            <person name="Shimizu K.K."/>
        </authorList>
    </citation>
    <scope>NUCLEOTIDE SEQUENCE</scope>
</reference>
<dbReference type="FunFam" id="1.10.10.10:FF:000322">
    <property type="entry name" value="Probable disease resistance protein At1g63360"/>
    <property type="match status" value="1"/>
</dbReference>
<keyword evidence="5" id="KW-0611">Plant defense</keyword>
<evidence type="ECO:0000256" key="5">
    <source>
        <dbReference type="ARBA" id="ARBA00022821"/>
    </source>
</evidence>
<dbReference type="Proteomes" id="UP001054889">
    <property type="component" value="Unassembled WGS sequence"/>
</dbReference>
<evidence type="ECO:0000256" key="4">
    <source>
        <dbReference type="ARBA" id="ARBA00022741"/>
    </source>
</evidence>
<dbReference type="SUPFAM" id="SSF52058">
    <property type="entry name" value="L domain-like"/>
    <property type="match status" value="1"/>
</dbReference>
<comment type="caution">
    <text evidence="12">The sequence shown here is derived from an EMBL/GenBank/DDBJ whole genome shotgun (WGS) entry which is preliminary data.</text>
</comment>
<feature type="chain" id="PRO_5043887502" description="Disease resistance protein RPM1" evidence="7">
    <location>
        <begin position="17"/>
        <end position="902"/>
    </location>
</feature>
<dbReference type="PANTHER" id="PTHR23155">
    <property type="entry name" value="DISEASE RESISTANCE PROTEIN RP"/>
    <property type="match status" value="1"/>
</dbReference>
<keyword evidence="3" id="KW-0677">Repeat</keyword>
<feature type="domain" description="Disease resistance R13L4/SHOC-2-like LRR" evidence="11">
    <location>
        <begin position="535"/>
        <end position="855"/>
    </location>
</feature>
<evidence type="ECO:0000259" key="9">
    <source>
        <dbReference type="Pfam" id="PF18052"/>
    </source>
</evidence>
<gene>
    <name evidence="12" type="primary">ga25392</name>
    <name evidence="12" type="ORF">PR202_ga25392</name>
</gene>
<evidence type="ECO:0000313" key="13">
    <source>
        <dbReference type="Proteomes" id="UP001054889"/>
    </source>
</evidence>
<dbReference type="GO" id="GO:0002758">
    <property type="term" value="P:innate immune response-activating signaling pathway"/>
    <property type="evidence" value="ECO:0007669"/>
    <property type="project" value="UniProtKB-ARBA"/>
</dbReference>
<dbReference type="Gene3D" id="3.40.50.300">
    <property type="entry name" value="P-loop containing nucleotide triphosphate hydrolases"/>
    <property type="match status" value="1"/>
</dbReference>
<dbReference type="Gene3D" id="1.20.5.4130">
    <property type="match status" value="1"/>
</dbReference>
<keyword evidence="6" id="KW-0175">Coiled coil</keyword>
<keyword evidence="4" id="KW-0547">Nucleotide-binding</keyword>
<evidence type="ECO:0000256" key="1">
    <source>
        <dbReference type="ARBA" id="ARBA00008894"/>
    </source>
</evidence>
<organism evidence="12 13">
    <name type="scientific">Eleusine coracana subsp. coracana</name>
    <dbReference type="NCBI Taxonomy" id="191504"/>
    <lineage>
        <taxon>Eukaryota</taxon>
        <taxon>Viridiplantae</taxon>
        <taxon>Streptophyta</taxon>
        <taxon>Embryophyta</taxon>
        <taxon>Tracheophyta</taxon>
        <taxon>Spermatophyta</taxon>
        <taxon>Magnoliopsida</taxon>
        <taxon>Liliopsida</taxon>
        <taxon>Poales</taxon>
        <taxon>Poaceae</taxon>
        <taxon>PACMAD clade</taxon>
        <taxon>Chloridoideae</taxon>
        <taxon>Cynodonteae</taxon>
        <taxon>Eleusininae</taxon>
        <taxon>Eleusine</taxon>
    </lineage>
</organism>
<feature type="domain" description="NB-ARC" evidence="8">
    <location>
        <begin position="168"/>
        <end position="314"/>
    </location>
</feature>
<dbReference type="InterPro" id="IPR036388">
    <property type="entry name" value="WH-like_DNA-bd_sf"/>
</dbReference>
<dbReference type="EMBL" id="BQKI01000014">
    <property type="protein sequence ID" value="GJN07552.1"/>
    <property type="molecule type" value="Genomic_DNA"/>
</dbReference>
<feature type="domain" description="Disease resistance protein winged helix" evidence="10">
    <location>
        <begin position="417"/>
        <end position="489"/>
    </location>
</feature>
<accession>A0AAV5DB83</accession>
<dbReference type="GO" id="GO:0009626">
    <property type="term" value="P:plant-type hypersensitive response"/>
    <property type="evidence" value="ECO:0007669"/>
    <property type="project" value="UniProtKB-ARBA"/>
</dbReference>